<accession>A0AAD9RXM0</accession>
<dbReference type="PRINTS" id="PR00825">
    <property type="entry name" value="DOLALLERGEN"/>
</dbReference>
<dbReference type="GO" id="GO:0016042">
    <property type="term" value="P:lipid catabolic process"/>
    <property type="evidence" value="ECO:0007669"/>
    <property type="project" value="TreeGrafter"/>
</dbReference>
<dbReference type="InterPro" id="IPR000734">
    <property type="entry name" value="TAG_lipase"/>
</dbReference>
<name>A0AAD9RXM0_9HYME</name>
<gene>
    <name evidence="11" type="ORF">KPH14_003762</name>
</gene>
<evidence type="ECO:0000256" key="1">
    <source>
        <dbReference type="ARBA" id="ARBA00000111"/>
    </source>
</evidence>
<feature type="signal peptide" evidence="9">
    <location>
        <begin position="1"/>
        <end position="17"/>
    </location>
</feature>
<dbReference type="PRINTS" id="PR00821">
    <property type="entry name" value="TAGLIPASE"/>
</dbReference>
<evidence type="ECO:0000256" key="2">
    <source>
        <dbReference type="ARBA" id="ARBA00004613"/>
    </source>
</evidence>
<dbReference type="Pfam" id="PF00151">
    <property type="entry name" value="Lipase"/>
    <property type="match status" value="1"/>
</dbReference>
<dbReference type="Gene3D" id="3.40.50.1820">
    <property type="entry name" value="alpha/beta hydrolase"/>
    <property type="match status" value="1"/>
</dbReference>
<sequence length="352" mass="39218">MQTHFLIGFAFFCIAAGLPVKEDGASEFRIGLEDIRLLNQNLYVFDDDNQLVPLESNLPFLREDEESEADTLLELHNRVFFYLYSTQNPKNPTAIFIDDKESVRNSNFDFKRPTRVVTHGWMNSRNSEACTLIRDAYLKHDDYNVIVIDWSKISTRPYIFASSRVKMVGQYVAKMLDFLVEEGLDLSTTTMVGHSLGAHVVGLGAHYAKSTVNYVVGLDPALPGFATAGVGSRISKGDASYVEIIHTNAGLLGYLSSIGDSDFYPNGGSKQVGCIIDIGGACSHSRSYHYFAESINSPVGFHAKECENYLQFKLGACNHKTSSLMGEHKKIFMARGTYYLETNAIYPYAKSK</sequence>
<dbReference type="GO" id="GO:0005615">
    <property type="term" value="C:extracellular space"/>
    <property type="evidence" value="ECO:0007669"/>
    <property type="project" value="TreeGrafter"/>
</dbReference>
<dbReference type="FunFam" id="3.40.50.1820:FF:000076">
    <property type="entry name" value="phospholipase A1"/>
    <property type="match status" value="1"/>
</dbReference>
<evidence type="ECO:0000256" key="9">
    <source>
        <dbReference type="SAM" id="SignalP"/>
    </source>
</evidence>
<dbReference type="InterPro" id="IPR013818">
    <property type="entry name" value="Lipase"/>
</dbReference>
<organism evidence="11 12">
    <name type="scientific">Odynerus spinipes</name>
    <dbReference type="NCBI Taxonomy" id="1348599"/>
    <lineage>
        <taxon>Eukaryota</taxon>
        <taxon>Metazoa</taxon>
        <taxon>Ecdysozoa</taxon>
        <taxon>Arthropoda</taxon>
        <taxon>Hexapoda</taxon>
        <taxon>Insecta</taxon>
        <taxon>Pterygota</taxon>
        <taxon>Neoptera</taxon>
        <taxon>Endopterygota</taxon>
        <taxon>Hymenoptera</taxon>
        <taxon>Apocrita</taxon>
        <taxon>Aculeata</taxon>
        <taxon>Vespoidea</taxon>
        <taxon>Vespidae</taxon>
        <taxon>Eumeninae</taxon>
        <taxon>Odynerus</taxon>
    </lineage>
</organism>
<dbReference type="GO" id="GO:0017171">
    <property type="term" value="F:serine hydrolase activity"/>
    <property type="evidence" value="ECO:0007669"/>
    <property type="project" value="TreeGrafter"/>
</dbReference>
<dbReference type="InterPro" id="IPR033906">
    <property type="entry name" value="Lipase_N"/>
</dbReference>
<evidence type="ECO:0000256" key="5">
    <source>
        <dbReference type="ARBA" id="ARBA00022525"/>
    </source>
</evidence>
<comment type="similarity">
    <text evidence="3 8">Belongs to the AB hydrolase superfamily. Lipase family.</text>
</comment>
<dbReference type="EC" id="3.1.1.32" evidence="4"/>
<comment type="subcellular location">
    <subcellularLocation>
        <location evidence="2">Secreted</location>
    </subcellularLocation>
</comment>
<dbReference type="SUPFAM" id="SSF53474">
    <property type="entry name" value="alpha/beta-Hydrolases"/>
    <property type="match status" value="1"/>
</dbReference>
<reference evidence="11" key="2">
    <citation type="journal article" date="2023" name="Commun. Biol.">
        <title>Intrasexual cuticular hydrocarbon dimorphism in a wasp sheds light on hydrocarbon biosynthesis genes in Hymenoptera.</title>
        <authorList>
            <person name="Moris V.C."/>
            <person name="Podsiadlowski L."/>
            <person name="Martin S."/>
            <person name="Oeyen J.P."/>
            <person name="Donath A."/>
            <person name="Petersen M."/>
            <person name="Wilbrandt J."/>
            <person name="Misof B."/>
            <person name="Liedtke D."/>
            <person name="Thamm M."/>
            <person name="Scheiner R."/>
            <person name="Schmitt T."/>
            <person name="Niehuis O."/>
        </authorList>
    </citation>
    <scope>NUCLEOTIDE SEQUENCE</scope>
    <source>
        <strain evidence="11">GBR_01_08_01A</strain>
    </source>
</reference>
<reference evidence="11" key="1">
    <citation type="submission" date="2021-08" db="EMBL/GenBank/DDBJ databases">
        <authorList>
            <person name="Misof B."/>
            <person name="Oliver O."/>
            <person name="Podsiadlowski L."/>
            <person name="Donath A."/>
            <person name="Peters R."/>
            <person name="Mayer C."/>
            <person name="Rust J."/>
            <person name="Gunkel S."/>
            <person name="Lesny P."/>
            <person name="Martin S."/>
            <person name="Oeyen J.P."/>
            <person name="Petersen M."/>
            <person name="Panagiotis P."/>
            <person name="Wilbrandt J."/>
            <person name="Tanja T."/>
        </authorList>
    </citation>
    <scope>NUCLEOTIDE SEQUENCE</scope>
    <source>
        <strain evidence="11">GBR_01_08_01A</strain>
        <tissue evidence="11">Thorax + abdomen</tissue>
    </source>
</reference>
<keyword evidence="12" id="KW-1185">Reference proteome</keyword>
<dbReference type="CDD" id="cd00707">
    <property type="entry name" value="Pancreat_lipase_like"/>
    <property type="match status" value="1"/>
</dbReference>
<proteinExistence type="inferred from homology"/>
<evidence type="ECO:0000256" key="8">
    <source>
        <dbReference type="RuleBase" id="RU004262"/>
    </source>
</evidence>
<protein>
    <recommendedName>
        <fullName evidence="4">phospholipase A1</fullName>
        <ecNumber evidence="4">3.1.1.32</ecNumber>
    </recommendedName>
</protein>
<evidence type="ECO:0000256" key="3">
    <source>
        <dbReference type="ARBA" id="ARBA00010701"/>
    </source>
</evidence>
<dbReference type="InterPro" id="IPR029058">
    <property type="entry name" value="AB_hydrolase_fold"/>
</dbReference>
<evidence type="ECO:0000259" key="10">
    <source>
        <dbReference type="Pfam" id="PF00151"/>
    </source>
</evidence>
<comment type="catalytic activity">
    <reaction evidence="1">
        <text>a 1,2-diacyl-sn-glycero-3-phosphocholine + H2O = a 2-acyl-sn-glycero-3-phosphocholine + a fatty acid + H(+)</text>
        <dbReference type="Rhea" id="RHEA:18689"/>
        <dbReference type="ChEBI" id="CHEBI:15377"/>
        <dbReference type="ChEBI" id="CHEBI:15378"/>
        <dbReference type="ChEBI" id="CHEBI:28868"/>
        <dbReference type="ChEBI" id="CHEBI:57643"/>
        <dbReference type="ChEBI" id="CHEBI:57875"/>
        <dbReference type="EC" id="3.1.1.32"/>
    </reaction>
</comment>
<evidence type="ECO:0000313" key="11">
    <source>
        <dbReference type="EMBL" id="KAK2587639.1"/>
    </source>
</evidence>
<keyword evidence="5" id="KW-0964">Secreted</keyword>
<feature type="domain" description="Lipase" evidence="10">
    <location>
        <begin position="78"/>
        <end position="348"/>
    </location>
</feature>
<dbReference type="PANTHER" id="PTHR11610:SF173">
    <property type="entry name" value="LIPASE DOMAIN-CONTAINING PROTEIN-RELATED"/>
    <property type="match status" value="1"/>
</dbReference>
<dbReference type="GO" id="GO:0008970">
    <property type="term" value="F:phospholipase A1 activity"/>
    <property type="evidence" value="ECO:0007669"/>
    <property type="project" value="UniProtKB-EC"/>
</dbReference>
<evidence type="ECO:0000256" key="7">
    <source>
        <dbReference type="ARBA" id="ARBA00023157"/>
    </source>
</evidence>
<comment type="caution">
    <text evidence="11">The sequence shown here is derived from an EMBL/GenBank/DDBJ whole genome shotgun (WGS) entry which is preliminary data.</text>
</comment>
<evidence type="ECO:0000256" key="4">
    <source>
        <dbReference type="ARBA" id="ARBA00013179"/>
    </source>
</evidence>
<dbReference type="EMBL" id="JAIFRP010000006">
    <property type="protein sequence ID" value="KAK2587639.1"/>
    <property type="molecule type" value="Genomic_DNA"/>
</dbReference>
<dbReference type="Proteomes" id="UP001258017">
    <property type="component" value="Unassembled WGS sequence"/>
</dbReference>
<dbReference type="PANTHER" id="PTHR11610">
    <property type="entry name" value="LIPASE"/>
    <property type="match status" value="1"/>
</dbReference>
<keyword evidence="9" id="KW-0732">Signal</keyword>
<keyword evidence="7" id="KW-1015">Disulfide bond</keyword>
<evidence type="ECO:0000313" key="12">
    <source>
        <dbReference type="Proteomes" id="UP001258017"/>
    </source>
</evidence>
<dbReference type="InterPro" id="IPR002334">
    <property type="entry name" value="Allerg_PlipaseA1"/>
</dbReference>
<feature type="chain" id="PRO_5042079693" description="phospholipase A1" evidence="9">
    <location>
        <begin position="18"/>
        <end position="352"/>
    </location>
</feature>
<keyword evidence="6" id="KW-0378">Hydrolase</keyword>
<dbReference type="AlphaFoldDB" id="A0AAD9RXM0"/>
<evidence type="ECO:0000256" key="6">
    <source>
        <dbReference type="ARBA" id="ARBA00022801"/>
    </source>
</evidence>